<organism evidence="6 7">
    <name type="scientific">Metabacillus bambusae</name>
    <dbReference type="NCBI Taxonomy" id="2795218"/>
    <lineage>
        <taxon>Bacteria</taxon>
        <taxon>Bacillati</taxon>
        <taxon>Bacillota</taxon>
        <taxon>Bacilli</taxon>
        <taxon>Bacillales</taxon>
        <taxon>Bacillaceae</taxon>
        <taxon>Metabacillus</taxon>
    </lineage>
</organism>
<keyword evidence="7" id="KW-1185">Reference proteome</keyword>
<feature type="domain" description="PAC" evidence="3">
    <location>
        <begin position="351"/>
        <end position="403"/>
    </location>
</feature>
<name>A0ABS3MYM1_9BACI</name>
<dbReference type="PROSITE" id="PS50113">
    <property type="entry name" value="PAC"/>
    <property type="match status" value="3"/>
</dbReference>
<dbReference type="InterPro" id="IPR000160">
    <property type="entry name" value="GGDEF_dom"/>
</dbReference>
<dbReference type="InterPro" id="IPR013767">
    <property type="entry name" value="PAS_fold"/>
</dbReference>
<dbReference type="CDD" id="cd00130">
    <property type="entry name" value="PAS"/>
    <property type="match status" value="2"/>
</dbReference>
<dbReference type="Pfam" id="PF00563">
    <property type="entry name" value="EAL"/>
    <property type="match status" value="1"/>
</dbReference>
<dbReference type="SMART" id="SM00091">
    <property type="entry name" value="PAS"/>
    <property type="match status" value="2"/>
</dbReference>
<dbReference type="SMART" id="SM00086">
    <property type="entry name" value="PAC"/>
    <property type="match status" value="3"/>
</dbReference>
<sequence length="841" mass="97495">MSDMKALSQKNTINGKQSTLFENIDKTYKSLFDNHPDLVFILDLSGNILSYNKHINSVTGYKNEEIFGSFEKYIEKNYLNSTIDNFLLTCGGQVQSYETAILCKDGSALEINVTNIPIIVGSEILGIFGIAKEISKLKEKEIALEKVQNSLNNAQIVANIGSWDYDILEDEAFWSNQMYCITGIDSHTEFVPTYSSMVEIVHPKDRKRYEQIFNKSLHLAIDYEIEYRIVRPNGEERIVYEKASLIIDENQKPVRVIGIIHDITEKRLAEKRLKENEQQFQTIFNNLEVGIWSINMKEYKATFISDGVQKICGYSNDEIKNASFSWEAIIFPEDLPSYLSQQKLLLKGNHINHQYRIIHKNNEVRWVQDNTIPYMTDDGEMIRKDGIISDITNHKTAEAQMLYFARYDYLTDLPNKRMFDQRLIEMIEYHSEMNRIFGLIYLDMDRFKYVNDTLGHSIGDELLKQISIRLTQCIIKGGFLARLGSDEFGILYPSLEDTNELITISEKIITALKKPFMIQEYELFITTSIGISLFPNHGLDLETLLKNADTALRRAKELGKDNYIFYLPIKSIEEYKGQRTFMLEMDLRNALSRNEFCMYFQPRVDVFTNKIVGAEALIRWNHKEWGLVSPQEFIPLAEETGLIIEIGNWVVRNVCEQLRSWLENRHQVVPISINISPKNLLKKDWGKYVTEIIKTNKLDPTLLEFEITESTLMQNEHIVRNTLNIIKDLGIKLSLDDFGTGFSSITYLKQYQFHTIKIDRSFIKNIVLDPQDSVITNAIIELAHGLNMKVVAEGVETEEQFILLNQLKCDEIQGFYFSKPVCLEEFEMLLLRDRLEPIKID</sequence>
<dbReference type="Gene3D" id="2.10.70.100">
    <property type="match status" value="1"/>
</dbReference>
<dbReference type="InterPro" id="IPR000014">
    <property type="entry name" value="PAS"/>
</dbReference>
<evidence type="ECO:0000313" key="6">
    <source>
        <dbReference type="EMBL" id="MBO1510995.1"/>
    </source>
</evidence>
<dbReference type="Pfam" id="PF08447">
    <property type="entry name" value="PAS_3"/>
    <property type="match status" value="2"/>
</dbReference>
<evidence type="ECO:0000259" key="3">
    <source>
        <dbReference type="PROSITE" id="PS50113"/>
    </source>
</evidence>
<comment type="caution">
    <text evidence="6">The sequence shown here is derived from an EMBL/GenBank/DDBJ whole genome shotgun (WGS) entry which is preliminary data.</text>
</comment>
<dbReference type="SUPFAM" id="SSF55073">
    <property type="entry name" value="Nucleotide cyclase"/>
    <property type="match status" value="1"/>
</dbReference>
<dbReference type="InterPro" id="IPR013655">
    <property type="entry name" value="PAS_fold_3"/>
</dbReference>
<feature type="domain" description="PAS" evidence="2">
    <location>
        <begin position="24"/>
        <end position="68"/>
    </location>
</feature>
<dbReference type="PROSITE" id="PS50883">
    <property type="entry name" value="EAL"/>
    <property type="match status" value="1"/>
</dbReference>
<accession>A0ABS3MYM1</accession>
<evidence type="ECO:0000256" key="1">
    <source>
        <dbReference type="SAM" id="Coils"/>
    </source>
</evidence>
<dbReference type="SUPFAM" id="SSF141868">
    <property type="entry name" value="EAL domain-like"/>
    <property type="match status" value="1"/>
</dbReference>
<dbReference type="InterPro" id="IPR000700">
    <property type="entry name" value="PAS-assoc_C"/>
</dbReference>
<dbReference type="NCBIfam" id="TIGR00229">
    <property type="entry name" value="sensory_box"/>
    <property type="match status" value="3"/>
</dbReference>
<reference evidence="6 7" key="1">
    <citation type="submission" date="2021-03" db="EMBL/GenBank/DDBJ databases">
        <title>Whole genome sequence of Metabacillus bambusae BG109.</title>
        <authorList>
            <person name="Jeong J.W."/>
        </authorList>
    </citation>
    <scope>NUCLEOTIDE SEQUENCE [LARGE SCALE GENOMIC DNA]</scope>
    <source>
        <strain evidence="6 7">BG109</strain>
    </source>
</reference>
<evidence type="ECO:0000259" key="4">
    <source>
        <dbReference type="PROSITE" id="PS50883"/>
    </source>
</evidence>
<dbReference type="EMBL" id="JAGDEL010000002">
    <property type="protein sequence ID" value="MBO1510995.1"/>
    <property type="molecule type" value="Genomic_DNA"/>
</dbReference>
<feature type="domain" description="PAC" evidence="3">
    <location>
        <begin position="95"/>
        <end position="146"/>
    </location>
</feature>
<dbReference type="NCBIfam" id="TIGR00254">
    <property type="entry name" value="GGDEF"/>
    <property type="match status" value="1"/>
</dbReference>
<dbReference type="InterPro" id="IPR001633">
    <property type="entry name" value="EAL_dom"/>
</dbReference>
<evidence type="ECO:0000313" key="7">
    <source>
        <dbReference type="Proteomes" id="UP000663981"/>
    </source>
</evidence>
<dbReference type="InterPro" id="IPR035919">
    <property type="entry name" value="EAL_sf"/>
</dbReference>
<dbReference type="InterPro" id="IPR001610">
    <property type="entry name" value="PAC"/>
</dbReference>
<feature type="domain" description="EAL" evidence="4">
    <location>
        <begin position="580"/>
        <end position="834"/>
    </location>
</feature>
<dbReference type="SMART" id="SM00267">
    <property type="entry name" value="GGDEF"/>
    <property type="match status" value="1"/>
</dbReference>
<dbReference type="InterPro" id="IPR035965">
    <property type="entry name" value="PAS-like_dom_sf"/>
</dbReference>
<dbReference type="CDD" id="cd01949">
    <property type="entry name" value="GGDEF"/>
    <property type="match status" value="1"/>
</dbReference>
<feature type="domain" description="PAS" evidence="2">
    <location>
        <begin position="276"/>
        <end position="349"/>
    </location>
</feature>
<feature type="domain" description="GGDEF" evidence="5">
    <location>
        <begin position="435"/>
        <end position="568"/>
    </location>
</feature>
<dbReference type="PANTHER" id="PTHR44757">
    <property type="entry name" value="DIGUANYLATE CYCLASE DGCP"/>
    <property type="match status" value="1"/>
</dbReference>
<dbReference type="InterPro" id="IPR029787">
    <property type="entry name" value="Nucleotide_cyclase"/>
</dbReference>
<proteinExistence type="predicted"/>
<dbReference type="Gene3D" id="3.30.450.20">
    <property type="entry name" value="PAS domain"/>
    <property type="match status" value="3"/>
</dbReference>
<dbReference type="SUPFAM" id="SSF55785">
    <property type="entry name" value="PYP-like sensor domain (PAS domain)"/>
    <property type="match status" value="3"/>
</dbReference>
<dbReference type="CDD" id="cd01948">
    <property type="entry name" value="EAL"/>
    <property type="match status" value="1"/>
</dbReference>
<dbReference type="InterPro" id="IPR043128">
    <property type="entry name" value="Rev_trsase/Diguanyl_cyclase"/>
</dbReference>
<dbReference type="Proteomes" id="UP000663981">
    <property type="component" value="Unassembled WGS sequence"/>
</dbReference>
<feature type="domain" description="PAC" evidence="3">
    <location>
        <begin position="223"/>
        <end position="275"/>
    </location>
</feature>
<dbReference type="Pfam" id="PF00989">
    <property type="entry name" value="PAS"/>
    <property type="match status" value="1"/>
</dbReference>
<protein>
    <submittedName>
        <fullName evidence="6">EAL domain-containing protein</fullName>
    </submittedName>
</protein>
<dbReference type="PANTHER" id="PTHR44757:SF2">
    <property type="entry name" value="BIOFILM ARCHITECTURE MAINTENANCE PROTEIN MBAA"/>
    <property type="match status" value="1"/>
</dbReference>
<dbReference type="PROSITE" id="PS50887">
    <property type="entry name" value="GGDEF"/>
    <property type="match status" value="1"/>
</dbReference>
<dbReference type="Pfam" id="PF00990">
    <property type="entry name" value="GGDEF"/>
    <property type="match status" value="1"/>
</dbReference>
<evidence type="ECO:0000259" key="2">
    <source>
        <dbReference type="PROSITE" id="PS50112"/>
    </source>
</evidence>
<feature type="coiled-coil region" evidence="1">
    <location>
        <begin position="130"/>
        <end position="157"/>
    </location>
</feature>
<dbReference type="PROSITE" id="PS50112">
    <property type="entry name" value="PAS"/>
    <property type="match status" value="2"/>
</dbReference>
<dbReference type="Gene3D" id="3.20.20.450">
    <property type="entry name" value="EAL domain"/>
    <property type="match status" value="1"/>
</dbReference>
<evidence type="ECO:0000259" key="5">
    <source>
        <dbReference type="PROSITE" id="PS50887"/>
    </source>
</evidence>
<dbReference type="Gene3D" id="3.30.70.270">
    <property type="match status" value="1"/>
</dbReference>
<keyword evidence="1" id="KW-0175">Coiled coil</keyword>
<gene>
    <name evidence="6" type="ORF">I7822_04720</name>
</gene>
<dbReference type="SMART" id="SM00052">
    <property type="entry name" value="EAL"/>
    <property type="match status" value="1"/>
</dbReference>
<dbReference type="InterPro" id="IPR052155">
    <property type="entry name" value="Biofilm_reg_signaling"/>
</dbReference>